<feature type="compositionally biased region" description="Basic and acidic residues" evidence="2">
    <location>
        <begin position="240"/>
        <end position="262"/>
    </location>
</feature>
<proteinExistence type="evidence at transcript level"/>
<feature type="compositionally biased region" description="Low complexity" evidence="2">
    <location>
        <begin position="525"/>
        <end position="540"/>
    </location>
</feature>
<dbReference type="Pfam" id="PF01585">
    <property type="entry name" value="G-patch"/>
    <property type="match status" value="1"/>
</dbReference>
<evidence type="ECO:0000256" key="1">
    <source>
        <dbReference type="PROSITE-ProRule" id="PRU00266"/>
    </source>
</evidence>
<dbReference type="CDD" id="cd19870">
    <property type="entry name" value="DSRM_SON-like"/>
    <property type="match status" value="1"/>
</dbReference>
<evidence type="ECO:0000259" key="4">
    <source>
        <dbReference type="PROSITE" id="PS50174"/>
    </source>
</evidence>
<feature type="region of interest" description="Disordered" evidence="2">
    <location>
        <begin position="433"/>
        <end position="461"/>
    </location>
</feature>
<dbReference type="GO" id="GO:0003723">
    <property type="term" value="F:RNA binding"/>
    <property type="evidence" value="ECO:0007669"/>
    <property type="project" value="UniProtKB-UniRule"/>
</dbReference>
<dbReference type="EMBL" id="GANO01004671">
    <property type="protein sequence ID" value="JAB55200.1"/>
    <property type="molecule type" value="mRNA"/>
</dbReference>
<feature type="non-terminal residue" evidence="5">
    <location>
        <position position="1"/>
    </location>
</feature>
<reference evidence="5" key="1">
    <citation type="journal article" date="2014" name="Insect Biochem. Mol. Biol.">
        <title>An insight into the sialome of the frog biting fly, Corethrella appendiculata.</title>
        <authorList>
            <person name="Ribeiro J.M.C."/>
            <person name="Chagas A.C."/>
            <person name="Pham V.M."/>
            <person name="Lounibos L.P."/>
            <person name="Calvo E."/>
        </authorList>
    </citation>
    <scope>NUCLEOTIDE SEQUENCE</scope>
    <source>
        <tissue evidence="5">Salivary glands</tissue>
    </source>
</reference>
<feature type="compositionally biased region" description="Basic and acidic residues" evidence="2">
    <location>
        <begin position="541"/>
        <end position="553"/>
    </location>
</feature>
<sequence>FPLIINIKQEKPWSSDSKGNQQIDSKLSIDVNLTNIFNTNALSATKTTTTTASESTTTNQATTADGSSGNNKNDNNEGDDDPSKMSTDSKADLKTNIEPMKSSNDYLSEIFKVFNAAPPEINEILDDDDDEFDENNGRSSKKKKRKHKKKSKKKKKSGSSSSSDSESEKEISKKKKSKKDKDKEKSKKKDEKSIKIKKEKDASPPPKKKVKEEKSSDDRKIKKESESSKPKLTSSVGKIKIGDLRDSKIFKESSSRDREKSRERRKSKERSVSKRRDRDELDFSLSDDDADYSSNRHSHHNHHQQHAHRKTNSYYDNKSYNSFYDRTNSSNSFYNSSNRHRNDEYDHHRDRNSRREDSRRRDTRSRSRSPHIDKKRLLEIARKNAITMLKNGTLPGVQNLDQNVKDKLISKMKTDGKSIAELTEYCKKLSNGEEVDFSSVSSDGDSEHDGSGGSKAFNHPFQLKDRGPIIMNIKNSVPLPPKSAEQTKALLMQFPVSSGQQHRTTESEWVPVTPSEPSKVVATIPSTSSNSTKPSSTNKPSKSDKGDKIDRTDISRATFQENSESAKKDEVFPSQPQTDNLDVATIISNRLNAMRKLQENPRDNSAMQMLHSSQQDMSVWASSKFTPGQFLGSTGAQVLSRTELASGYQPWAKKDQLITAQPVQSGMGKCILQKMGWNPGEGLGKNKDGTLQPLLLEVKLDKRGLLATEEDRQSKPRPQRMPRMTLDGKHPVSILGEYTSKRRWPPPRYDLVHESGPGHQKNFLFKVIVNGMEYQPADASNTKKEAKATSAKFCLQQLGVLPAT</sequence>
<feature type="region of interest" description="Disordered" evidence="2">
    <location>
        <begin position="707"/>
        <end position="727"/>
    </location>
</feature>
<dbReference type="AlphaFoldDB" id="U5EPJ1"/>
<feature type="compositionally biased region" description="Low complexity" evidence="2">
    <location>
        <begin position="45"/>
        <end position="73"/>
    </location>
</feature>
<dbReference type="InterPro" id="IPR032922">
    <property type="entry name" value="SON"/>
</dbReference>
<feature type="compositionally biased region" description="Low complexity" evidence="2">
    <location>
        <begin position="326"/>
        <end position="337"/>
    </location>
</feature>
<dbReference type="PANTHER" id="PTHR46528:SF1">
    <property type="entry name" value="PROTEIN SON"/>
    <property type="match status" value="1"/>
</dbReference>
<dbReference type="GO" id="GO:0051726">
    <property type="term" value="P:regulation of cell cycle"/>
    <property type="evidence" value="ECO:0007669"/>
    <property type="project" value="InterPro"/>
</dbReference>
<feature type="compositionally biased region" description="Basic and acidic residues" evidence="2">
    <location>
        <begin position="179"/>
        <end position="202"/>
    </location>
</feature>
<dbReference type="PANTHER" id="PTHR46528">
    <property type="entry name" value="PROTEIN SON"/>
    <property type="match status" value="1"/>
</dbReference>
<protein>
    <submittedName>
        <fullName evidence="5">Putative double-stranded rna binding protein</fullName>
    </submittedName>
</protein>
<feature type="domain" description="DRBM" evidence="3">
    <location>
        <begin position="730"/>
        <end position="800"/>
    </location>
</feature>
<dbReference type="Gene3D" id="3.30.160.20">
    <property type="match status" value="1"/>
</dbReference>
<feature type="compositionally biased region" description="Basic residues" evidence="2">
    <location>
        <begin position="296"/>
        <end position="311"/>
    </location>
</feature>
<dbReference type="PROSITE" id="PS50174">
    <property type="entry name" value="G_PATCH"/>
    <property type="match status" value="1"/>
</dbReference>
<accession>U5EPJ1</accession>
<feature type="compositionally biased region" description="Basic and acidic residues" evidence="2">
    <location>
        <begin position="81"/>
        <end position="95"/>
    </location>
</feature>
<dbReference type="GO" id="GO:0048024">
    <property type="term" value="P:regulation of mRNA splicing, via spliceosome"/>
    <property type="evidence" value="ECO:0007669"/>
    <property type="project" value="TreeGrafter"/>
</dbReference>
<dbReference type="FunFam" id="3.30.160.20:FF:000053">
    <property type="entry name" value="protein SON isoform X1"/>
    <property type="match status" value="1"/>
</dbReference>
<name>U5EPJ1_9DIPT</name>
<dbReference type="SUPFAM" id="SSF54768">
    <property type="entry name" value="dsRNA-binding domain-like"/>
    <property type="match status" value="1"/>
</dbReference>
<evidence type="ECO:0000313" key="5">
    <source>
        <dbReference type="EMBL" id="JAB55200.1"/>
    </source>
</evidence>
<feature type="region of interest" description="Disordered" evidence="2">
    <location>
        <begin position="123"/>
        <end position="376"/>
    </location>
</feature>
<feature type="compositionally biased region" description="Acidic residues" evidence="2">
    <location>
        <begin position="123"/>
        <end position="134"/>
    </location>
</feature>
<feature type="compositionally biased region" description="Polar residues" evidence="2">
    <location>
        <begin position="312"/>
        <end position="325"/>
    </location>
</feature>
<feature type="compositionally biased region" description="Basic and acidic residues" evidence="2">
    <location>
        <begin position="210"/>
        <end position="229"/>
    </location>
</feature>
<keyword evidence="1" id="KW-0694">RNA-binding</keyword>
<dbReference type="InterPro" id="IPR000467">
    <property type="entry name" value="G_patch_dom"/>
</dbReference>
<dbReference type="InterPro" id="IPR014720">
    <property type="entry name" value="dsRBD_dom"/>
</dbReference>
<feature type="compositionally biased region" description="Basic and acidic residues" evidence="2">
    <location>
        <begin position="269"/>
        <end position="281"/>
    </location>
</feature>
<dbReference type="SMART" id="SM00358">
    <property type="entry name" value="DSRM"/>
    <property type="match status" value="1"/>
</dbReference>
<dbReference type="PROSITE" id="PS50137">
    <property type="entry name" value="DS_RBD"/>
    <property type="match status" value="1"/>
</dbReference>
<feature type="compositionally biased region" description="Acidic residues" evidence="2">
    <location>
        <begin position="282"/>
        <end position="291"/>
    </location>
</feature>
<feature type="compositionally biased region" description="Basic residues" evidence="2">
    <location>
        <begin position="139"/>
        <end position="157"/>
    </location>
</feature>
<feature type="region of interest" description="Disordered" evidence="2">
    <location>
        <begin position="45"/>
        <end position="104"/>
    </location>
</feature>
<evidence type="ECO:0000259" key="3">
    <source>
        <dbReference type="PROSITE" id="PS50137"/>
    </source>
</evidence>
<feature type="domain" description="G-patch" evidence="4">
    <location>
        <begin position="664"/>
        <end position="710"/>
    </location>
</feature>
<organism evidence="5">
    <name type="scientific">Corethrella appendiculata</name>
    <dbReference type="NCBI Taxonomy" id="1370023"/>
    <lineage>
        <taxon>Eukaryota</taxon>
        <taxon>Metazoa</taxon>
        <taxon>Ecdysozoa</taxon>
        <taxon>Arthropoda</taxon>
        <taxon>Hexapoda</taxon>
        <taxon>Insecta</taxon>
        <taxon>Pterygota</taxon>
        <taxon>Neoptera</taxon>
        <taxon>Endopterygota</taxon>
        <taxon>Diptera</taxon>
        <taxon>Nematocera</taxon>
        <taxon>Culicoidea</taxon>
        <taxon>Chaoboridae</taxon>
        <taxon>Corethrella</taxon>
    </lineage>
</organism>
<dbReference type="SMART" id="SM00443">
    <property type="entry name" value="G_patch"/>
    <property type="match status" value="1"/>
</dbReference>
<dbReference type="Pfam" id="PF14709">
    <property type="entry name" value="DND1_DSRM"/>
    <property type="match status" value="1"/>
</dbReference>
<feature type="compositionally biased region" description="Basic and acidic residues" evidence="2">
    <location>
        <begin position="340"/>
        <end position="360"/>
    </location>
</feature>
<evidence type="ECO:0000256" key="2">
    <source>
        <dbReference type="SAM" id="MobiDB-lite"/>
    </source>
</evidence>
<feature type="region of interest" description="Disordered" evidence="2">
    <location>
        <begin position="496"/>
        <end position="553"/>
    </location>
</feature>